<evidence type="ECO:0000313" key="6">
    <source>
        <dbReference type="EMBL" id="CAF4430689.1"/>
    </source>
</evidence>
<dbReference type="AlphaFoldDB" id="A0A820R5R0"/>
<evidence type="ECO:0000256" key="1">
    <source>
        <dbReference type="ARBA" id="ARBA00004586"/>
    </source>
</evidence>
<evidence type="ECO:0000256" key="4">
    <source>
        <dbReference type="ARBA" id="ARBA00022824"/>
    </source>
</evidence>
<name>A0A820R5R0_9BILA</name>
<reference evidence="6" key="1">
    <citation type="submission" date="2021-02" db="EMBL/GenBank/DDBJ databases">
        <authorList>
            <person name="Nowell W R."/>
        </authorList>
    </citation>
    <scope>NUCLEOTIDE SEQUENCE</scope>
</reference>
<keyword evidence="3" id="KW-0808">Transferase</keyword>
<evidence type="ECO:0000256" key="2">
    <source>
        <dbReference type="ARBA" id="ARBA00009481"/>
    </source>
</evidence>
<comment type="caution">
    <text evidence="6">The sequence shown here is derived from an EMBL/GenBank/DDBJ whole genome shotgun (WGS) entry which is preliminary data.</text>
</comment>
<feature type="non-terminal residue" evidence="6">
    <location>
        <position position="139"/>
    </location>
</feature>
<keyword evidence="4" id="KW-0256">Endoplasmic reticulum</keyword>
<proteinExistence type="inferred from homology"/>
<feature type="non-terminal residue" evidence="6">
    <location>
        <position position="1"/>
    </location>
</feature>
<dbReference type="PANTHER" id="PTHR45919">
    <property type="entry name" value="GDP-MAN:MAN(3)GLCNAC(2)-PP-DOL ALPHA-1,2-MANNOSYLTRANSFERASE"/>
    <property type="match status" value="1"/>
</dbReference>
<comment type="subcellular location">
    <subcellularLocation>
        <location evidence="1">Endoplasmic reticulum membrane</location>
    </subcellularLocation>
</comment>
<dbReference type="Proteomes" id="UP000663868">
    <property type="component" value="Unassembled WGS sequence"/>
</dbReference>
<dbReference type="Pfam" id="PF15924">
    <property type="entry name" value="ALG11_N"/>
    <property type="match status" value="1"/>
</dbReference>
<evidence type="ECO:0000313" key="7">
    <source>
        <dbReference type="Proteomes" id="UP000663868"/>
    </source>
</evidence>
<evidence type="ECO:0000259" key="5">
    <source>
        <dbReference type="Pfam" id="PF15924"/>
    </source>
</evidence>
<dbReference type="InterPro" id="IPR031814">
    <property type="entry name" value="ALG11_N"/>
</dbReference>
<dbReference type="GO" id="GO:0005789">
    <property type="term" value="C:endoplasmic reticulum membrane"/>
    <property type="evidence" value="ECO:0007669"/>
    <property type="project" value="UniProtKB-SubCell"/>
</dbReference>
<dbReference type="GO" id="GO:0006487">
    <property type="term" value="P:protein N-linked glycosylation"/>
    <property type="evidence" value="ECO:0007669"/>
    <property type="project" value="TreeGrafter"/>
</dbReference>
<dbReference type="EMBL" id="CAJOBB010028566">
    <property type="protein sequence ID" value="CAF4430689.1"/>
    <property type="molecule type" value="Genomic_DNA"/>
</dbReference>
<feature type="domain" description="ALG11 mannosyltransferase N-terminal" evidence="5">
    <location>
        <begin position="6"/>
        <end position="139"/>
    </location>
</feature>
<organism evidence="6 7">
    <name type="scientific">Adineta steineri</name>
    <dbReference type="NCBI Taxonomy" id="433720"/>
    <lineage>
        <taxon>Eukaryota</taxon>
        <taxon>Metazoa</taxon>
        <taxon>Spiralia</taxon>
        <taxon>Gnathifera</taxon>
        <taxon>Rotifera</taxon>
        <taxon>Eurotatoria</taxon>
        <taxon>Bdelloidea</taxon>
        <taxon>Adinetida</taxon>
        <taxon>Adinetidae</taxon>
        <taxon>Adineta</taxon>
    </lineage>
</organism>
<sequence>EILIQNQKKTFFQHVHQNFDINIEDYKSSITFVYLRSQFLLEEKYYKICNLWGRSIGSIIVGFEALIRFIPDIYIDSTGYAFTYPSFYYFASIPIISYIHNPTITNDQLAQINEQYRTDKSFINLIELLYYRIFGYMYG</sequence>
<gene>
    <name evidence="6" type="ORF">KXQ929_LOCUS52768</name>
</gene>
<evidence type="ECO:0000256" key="3">
    <source>
        <dbReference type="ARBA" id="ARBA00022679"/>
    </source>
</evidence>
<dbReference type="PANTHER" id="PTHR45919:SF1">
    <property type="entry name" value="GDP-MAN:MAN(3)GLCNAC(2)-PP-DOL ALPHA-1,2-MANNOSYLTRANSFERASE"/>
    <property type="match status" value="1"/>
</dbReference>
<comment type="similarity">
    <text evidence="2">Belongs to the glycosyltransferase group 1 family. Glycosyltransferase 4 subfamily.</text>
</comment>
<accession>A0A820R5R0</accession>
<dbReference type="InterPro" id="IPR038013">
    <property type="entry name" value="ALG11"/>
</dbReference>
<dbReference type="GO" id="GO:0004377">
    <property type="term" value="F:GDP-Man:Man(3)GlcNAc(2)-PP-Dol alpha-1,2-mannosyltransferase activity"/>
    <property type="evidence" value="ECO:0007669"/>
    <property type="project" value="InterPro"/>
</dbReference>
<protein>
    <recommendedName>
        <fullName evidence="5">ALG11 mannosyltransferase N-terminal domain-containing protein</fullName>
    </recommendedName>
</protein>